<accession>A0A2U8W5R7</accession>
<dbReference type="AlphaFoldDB" id="A0A2U8W5R7"/>
<keyword evidence="1" id="KW-0808">Transferase</keyword>
<dbReference type="OrthoDB" id="8404680at2"/>
<dbReference type="EMBL" id="CP029550">
    <property type="protein sequence ID" value="AWN41407.1"/>
    <property type="molecule type" value="Genomic_DNA"/>
</dbReference>
<protein>
    <submittedName>
        <fullName evidence="1">Glycosyl transferase family 2</fullName>
    </submittedName>
</protein>
<keyword evidence="2" id="KW-1185">Reference proteome</keyword>
<sequence>MTMKMFVGIASTGRSTIIEAALQRIAGQTRPADRVLVCTPDNEEYAVDEAAFGLPITHMKYRKGSCSQRNAILDTLASESGILLIIDDDFLLHPSYLARLEELATRHADVALFNGTILKDGIIGPGLSVGEADAILSGHRMDTGAPPRIADRASAYGCNMAIRLEHSRSVRFDENLPLYGWQEDVDFSCRLSRFGRIVETSAVSGVHLGVKHGRTSGVRFGYSQVINPIYLARKRTMRLGHVLNIVARNVLMNTLRSTRPEPYIDRRGRLKGNILAARDFIRGRIDPLRVLQIE</sequence>
<dbReference type="InterPro" id="IPR029044">
    <property type="entry name" value="Nucleotide-diphossugar_trans"/>
</dbReference>
<dbReference type="GO" id="GO:0016740">
    <property type="term" value="F:transferase activity"/>
    <property type="evidence" value="ECO:0007669"/>
    <property type="project" value="UniProtKB-KW"/>
</dbReference>
<dbReference type="Proteomes" id="UP000245926">
    <property type="component" value="Chromosome"/>
</dbReference>
<reference evidence="2" key="1">
    <citation type="submission" date="2018-05" db="EMBL/GenBank/DDBJ databases">
        <title>Complete Genome Sequence of Methylobacterium sp. 17SD2-17.</title>
        <authorList>
            <person name="Srinivasan S."/>
        </authorList>
    </citation>
    <scope>NUCLEOTIDE SEQUENCE [LARGE SCALE GENOMIC DNA]</scope>
    <source>
        <strain evidence="2">17SD2-17</strain>
    </source>
</reference>
<dbReference type="SUPFAM" id="SSF53448">
    <property type="entry name" value="Nucleotide-diphospho-sugar transferases"/>
    <property type="match status" value="1"/>
</dbReference>
<organism evidence="1 2">
    <name type="scientific">Methylobacterium durans</name>
    <dbReference type="NCBI Taxonomy" id="2202825"/>
    <lineage>
        <taxon>Bacteria</taxon>
        <taxon>Pseudomonadati</taxon>
        <taxon>Pseudomonadota</taxon>
        <taxon>Alphaproteobacteria</taxon>
        <taxon>Hyphomicrobiales</taxon>
        <taxon>Methylobacteriaceae</taxon>
        <taxon>Methylobacterium</taxon>
    </lineage>
</organism>
<name>A0A2U8W5R7_9HYPH</name>
<evidence type="ECO:0000313" key="2">
    <source>
        <dbReference type="Proteomes" id="UP000245926"/>
    </source>
</evidence>
<dbReference type="CDD" id="cd00761">
    <property type="entry name" value="Glyco_tranf_GTA_type"/>
    <property type="match status" value="1"/>
</dbReference>
<evidence type="ECO:0000313" key="1">
    <source>
        <dbReference type="EMBL" id="AWN41407.1"/>
    </source>
</evidence>
<dbReference type="Gene3D" id="3.90.550.10">
    <property type="entry name" value="Spore Coat Polysaccharide Biosynthesis Protein SpsA, Chain A"/>
    <property type="match status" value="1"/>
</dbReference>
<gene>
    <name evidence="1" type="ORF">DK389_13890</name>
</gene>
<dbReference type="KEGG" id="mets:DK389_13890"/>
<proteinExistence type="predicted"/>